<reference evidence="3" key="1">
    <citation type="submission" date="2017-02" db="UniProtKB">
        <authorList>
            <consortium name="WormBaseParasite"/>
        </authorList>
    </citation>
    <scope>IDENTIFICATION</scope>
</reference>
<protein>
    <submittedName>
        <fullName evidence="1 3">Uncharacterized protein</fullName>
    </submittedName>
</protein>
<dbReference type="Proteomes" id="UP000278627">
    <property type="component" value="Unassembled WGS sequence"/>
</dbReference>
<name>A0A0N4TXW8_BRUPA</name>
<dbReference type="AlphaFoldDB" id="A0A0N4TXW8"/>
<gene>
    <name evidence="1" type="ORF">BPAG_LOCUS13761</name>
</gene>
<organism evidence="3">
    <name type="scientific">Brugia pahangi</name>
    <name type="common">Filarial nematode worm</name>
    <dbReference type="NCBI Taxonomy" id="6280"/>
    <lineage>
        <taxon>Eukaryota</taxon>
        <taxon>Metazoa</taxon>
        <taxon>Ecdysozoa</taxon>
        <taxon>Nematoda</taxon>
        <taxon>Chromadorea</taxon>
        <taxon>Rhabditida</taxon>
        <taxon>Spirurina</taxon>
        <taxon>Spiruromorpha</taxon>
        <taxon>Filarioidea</taxon>
        <taxon>Onchocercidae</taxon>
        <taxon>Brugia</taxon>
    </lineage>
</organism>
<sequence>MEENKKTNIKDHHLVQKHRDRIISGYVSVSQRRQNFDGNQKITHNNFEKIVSVNDAKKIAINDKEMLKEHEVFDIKFNPAEMYNESNAFMPTVEELGSIEQLKSFFEKRSKVVNH</sequence>
<proteinExistence type="predicted"/>
<reference evidence="1 2" key="2">
    <citation type="submission" date="2018-11" db="EMBL/GenBank/DDBJ databases">
        <authorList>
            <consortium name="Pathogen Informatics"/>
        </authorList>
    </citation>
    <scope>NUCLEOTIDE SEQUENCE [LARGE SCALE GENOMIC DNA]</scope>
</reference>
<dbReference type="EMBL" id="UZAD01013443">
    <property type="protein sequence ID" value="VDN94946.1"/>
    <property type="molecule type" value="Genomic_DNA"/>
</dbReference>
<evidence type="ECO:0000313" key="1">
    <source>
        <dbReference type="EMBL" id="VDN94946.1"/>
    </source>
</evidence>
<accession>A0A0N4TXW8</accession>
<dbReference type="WBParaSite" id="BPAG_0001383301-mRNA-1">
    <property type="protein sequence ID" value="BPAG_0001383301-mRNA-1"/>
    <property type="gene ID" value="BPAG_0001383301"/>
</dbReference>
<evidence type="ECO:0000313" key="2">
    <source>
        <dbReference type="Proteomes" id="UP000278627"/>
    </source>
</evidence>
<evidence type="ECO:0000313" key="3">
    <source>
        <dbReference type="WBParaSite" id="BPAG_0001383301-mRNA-1"/>
    </source>
</evidence>
<keyword evidence="2" id="KW-1185">Reference proteome</keyword>